<dbReference type="InterPro" id="IPR036412">
    <property type="entry name" value="HAD-like_sf"/>
</dbReference>
<dbReference type="Proteomes" id="UP000001876">
    <property type="component" value="Unassembled WGS sequence"/>
</dbReference>
<dbReference type="InterPro" id="IPR050365">
    <property type="entry name" value="TIM50"/>
</dbReference>
<feature type="non-terminal residue" evidence="2">
    <location>
        <position position="1"/>
    </location>
</feature>
<name>C1MJ97_MICPC</name>
<dbReference type="eggNOG" id="KOG1605">
    <property type="taxonomic scope" value="Eukaryota"/>
</dbReference>
<dbReference type="EMBL" id="GG663735">
    <property type="protein sequence ID" value="EEH60526.1"/>
    <property type="molecule type" value="Genomic_DNA"/>
</dbReference>
<dbReference type="RefSeq" id="XP_003055274.1">
    <property type="nucleotide sequence ID" value="XM_003055228.1"/>
</dbReference>
<dbReference type="InterPro" id="IPR023214">
    <property type="entry name" value="HAD_sf"/>
</dbReference>
<dbReference type="GeneID" id="9681241"/>
<dbReference type="Gene3D" id="3.40.50.1000">
    <property type="entry name" value="HAD superfamily/HAD-like"/>
    <property type="match status" value="1"/>
</dbReference>
<sequence length="169" mass="19225">DRGKPCLVLDLDETLVHSSFKPVTGADYIVPVEIDGSNTDVYVLKRPWVDYFMEEMGKYYEIVVFTASLSKYADPLLDLLDVGNVIRWRLFREHCYPYQGNYVKDLTSLGRPMHKTIIIDNSPHSYATFAPQNALPVSSFIDDPRDDDLLDLIPILIDLAKVANVENTL</sequence>
<evidence type="ECO:0000313" key="2">
    <source>
        <dbReference type="EMBL" id="EEH60526.1"/>
    </source>
</evidence>
<dbReference type="SMART" id="SM00577">
    <property type="entry name" value="CPDc"/>
    <property type="match status" value="1"/>
</dbReference>
<evidence type="ECO:0000313" key="3">
    <source>
        <dbReference type="Proteomes" id="UP000001876"/>
    </source>
</evidence>
<dbReference type="InterPro" id="IPR004274">
    <property type="entry name" value="FCP1_dom"/>
</dbReference>
<keyword evidence="3" id="KW-1185">Reference proteome</keyword>
<dbReference type="SUPFAM" id="SSF56784">
    <property type="entry name" value="HAD-like"/>
    <property type="match status" value="1"/>
</dbReference>
<dbReference type="OrthoDB" id="277011at2759"/>
<proteinExistence type="predicted"/>
<gene>
    <name evidence="2" type="ORF">MICPUCDRAFT_6488</name>
</gene>
<protein>
    <submittedName>
        <fullName evidence="2">Predicted protein</fullName>
    </submittedName>
</protein>
<feature type="non-terminal residue" evidence="2">
    <location>
        <position position="169"/>
    </location>
</feature>
<dbReference type="OMA" id="RIWGFFM"/>
<organism evidence="3">
    <name type="scientific">Micromonas pusilla (strain CCMP1545)</name>
    <name type="common">Picoplanktonic green alga</name>
    <dbReference type="NCBI Taxonomy" id="564608"/>
    <lineage>
        <taxon>Eukaryota</taxon>
        <taxon>Viridiplantae</taxon>
        <taxon>Chlorophyta</taxon>
        <taxon>Mamiellophyceae</taxon>
        <taxon>Mamiellales</taxon>
        <taxon>Mamiellaceae</taxon>
        <taxon>Micromonas</taxon>
    </lineage>
</organism>
<evidence type="ECO:0000259" key="1">
    <source>
        <dbReference type="PROSITE" id="PS50969"/>
    </source>
</evidence>
<dbReference type="Pfam" id="PF03031">
    <property type="entry name" value="NIF"/>
    <property type="match status" value="1"/>
</dbReference>
<accession>C1MJ97</accession>
<feature type="domain" description="FCP1 homology" evidence="1">
    <location>
        <begin position="1"/>
        <end position="159"/>
    </location>
</feature>
<dbReference type="NCBIfam" id="TIGR02251">
    <property type="entry name" value="HIF-SF_euk"/>
    <property type="match status" value="1"/>
</dbReference>
<dbReference type="CDD" id="cd07521">
    <property type="entry name" value="HAD_FCP1-like"/>
    <property type="match status" value="1"/>
</dbReference>
<dbReference type="STRING" id="564608.C1MJ97"/>
<dbReference type="GO" id="GO:0016791">
    <property type="term" value="F:phosphatase activity"/>
    <property type="evidence" value="ECO:0007669"/>
    <property type="project" value="InterPro"/>
</dbReference>
<dbReference type="PROSITE" id="PS50969">
    <property type="entry name" value="FCP1"/>
    <property type="match status" value="1"/>
</dbReference>
<reference evidence="2 3" key="1">
    <citation type="journal article" date="2009" name="Science">
        <title>Green evolution and dynamic adaptations revealed by genomes of the marine picoeukaryotes Micromonas.</title>
        <authorList>
            <person name="Worden A.Z."/>
            <person name="Lee J.H."/>
            <person name="Mock T."/>
            <person name="Rouze P."/>
            <person name="Simmons M.P."/>
            <person name="Aerts A.L."/>
            <person name="Allen A.E."/>
            <person name="Cuvelier M.L."/>
            <person name="Derelle E."/>
            <person name="Everett M.V."/>
            <person name="Foulon E."/>
            <person name="Grimwood J."/>
            <person name="Gundlach H."/>
            <person name="Henrissat B."/>
            <person name="Napoli C."/>
            <person name="McDonald S.M."/>
            <person name="Parker M.S."/>
            <person name="Rombauts S."/>
            <person name="Salamov A."/>
            <person name="Von Dassow P."/>
            <person name="Badger J.H."/>
            <person name="Coutinho P.M."/>
            <person name="Demir E."/>
            <person name="Dubchak I."/>
            <person name="Gentemann C."/>
            <person name="Eikrem W."/>
            <person name="Gready J.E."/>
            <person name="John U."/>
            <person name="Lanier W."/>
            <person name="Lindquist E.A."/>
            <person name="Lucas S."/>
            <person name="Mayer K.F."/>
            <person name="Moreau H."/>
            <person name="Not F."/>
            <person name="Otillar R."/>
            <person name="Panaud O."/>
            <person name="Pangilinan J."/>
            <person name="Paulsen I."/>
            <person name="Piegu B."/>
            <person name="Poliakov A."/>
            <person name="Robbens S."/>
            <person name="Schmutz J."/>
            <person name="Toulza E."/>
            <person name="Wyss T."/>
            <person name="Zelensky A."/>
            <person name="Zhou K."/>
            <person name="Armbrust E.V."/>
            <person name="Bhattacharya D."/>
            <person name="Goodenough U.W."/>
            <person name="Van de Peer Y."/>
            <person name="Grigoriev I.V."/>
        </authorList>
    </citation>
    <scope>NUCLEOTIDE SEQUENCE [LARGE SCALE GENOMIC DNA]</scope>
    <source>
        <strain evidence="2 3">CCMP1545</strain>
    </source>
</reference>
<dbReference type="AlphaFoldDB" id="C1MJ97"/>
<dbReference type="PANTHER" id="PTHR12210">
    <property type="entry name" value="DULLARD PROTEIN PHOSPHATASE"/>
    <property type="match status" value="1"/>
</dbReference>
<dbReference type="InterPro" id="IPR011948">
    <property type="entry name" value="Dullard_phosphatase"/>
</dbReference>
<dbReference type="KEGG" id="mpp:MICPUCDRAFT_6488"/>
<dbReference type="FunFam" id="3.40.50.1000:FF:000093">
    <property type="entry name" value="NLI interacting factor-like phosphatase family protein"/>
    <property type="match status" value="1"/>
</dbReference>